<dbReference type="SUPFAM" id="SSF63829">
    <property type="entry name" value="Calcium-dependent phosphotriesterase"/>
    <property type="match status" value="1"/>
</dbReference>
<dbReference type="Proteomes" id="UP001500711">
    <property type="component" value="Unassembled WGS sequence"/>
</dbReference>
<protein>
    <recommendedName>
        <fullName evidence="3">YncE family protein</fullName>
    </recommendedName>
</protein>
<dbReference type="InterPro" id="IPR015943">
    <property type="entry name" value="WD40/YVTN_repeat-like_dom_sf"/>
</dbReference>
<organism evidence="1 2">
    <name type="scientific">Lentzea roselyniae</name>
    <dbReference type="NCBI Taxonomy" id="531940"/>
    <lineage>
        <taxon>Bacteria</taxon>
        <taxon>Bacillati</taxon>
        <taxon>Actinomycetota</taxon>
        <taxon>Actinomycetes</taxon>
        <taxon>Pseudonocardiales</taxon>
        <taxon>Pseudonocardiaceae</taxon>
        <taxon>Lentzea</taxon>
    </lineage>
</organism>
<evidence type="ECO:0000313" key="1">
    <source>
        <dbReference type="EMBL" id="GAA3684092.1"/>
    </source>
</evidence>
<sequence>MCPIPADAAANPCGESEPIYAVANADQSVTALTVHTNTDKVIRRSQPFRYAGFFTTAAVPATSEHIYVHQSDTYGLKRPTFTAVSLNDDSVSTLRPALILTRPPVVSADGSRAYLRGLDDVRVFTFADGTTKTVLTLKSISTMAVSPDGTRLYVTTSTSKLVQYLSADGAHVTDVVTGGVPSSPVVSPDGAFVYVAIGGRSPKIAKYDAKDLRLVAELTVDSFSDNLVPSPDGSRLFYRDAKSIAVVDTTTMSAATRFGLIGSFVLSPNGGCLYAIKPVHEGGGVFRMSSTGEGLRQVDLGPGVRTIAFRWAKAKEGP</sequence>
<dbReference type="EMBL" id="BAABBE010000045">
    <property type="protein sequence ID" value="GAA3684092.1"/>
    <property type="molecule type" value="Genomic_DNA"/>
</dbReference>
<name>A0ABP7CBV2_9PSEU</name>
<dbReference type="Gene3D" id="2.130.10.10">
    <property type="entry name" value="YVTN repeat-like/Quinoprotein amine dehydrogenase"/>
    <property type="match status" value="1"/>
</dbReference>
<keyword evidence="2" id="KW-1185">Reference proteome</keyword>
<accession>A0ABP7CBV2</accession>
<evidence type="ECO:0000313" key="2">
    <source>
        <dbReference type="Proteomes" id="UP001500711"/>
    </source>
</evidence>
<comment type="caution">
    <text evidence="1">The sequence shown here is derived from an EMBL/GenBank/DDBJ whole genome shotgun (WGS) entry which is preliminary data.</text>
</comment>
<gene>
    <name evidence="1" type="ORF">GCM10022267_83670</name>
</gene>
<evidence type="ECO:0008006" key="3">
    <source>
        <dbReference type="Google" id="ProtNLM"/>
    </source>
</evidence>
<dbReference type="PANTHER" id="PTHR47197:SF3">
    <property type="entry name" value="DIHYDRO-HEME D1 DEHYDROGENASE"/>
    <property type="match status" value="1"/>
</dbReference>
<reference evidence="2" key="1">
    <citation type="journal article" date="2019" name="Int. J. Syst. Evol. Microbiol.">
        <title>The Global Catalogue of Microorganisms (GCM) 10K type strain sequencing project: providing services to taxonomists for standard genome sequencing and annotation.</title>
        <authorList>
            <consortium name="The Broad Institute Genomics Platform"/>
            <consortium name="The Broad Institute Genome Sequencing Center for Infectious Disease"/>
            <person name="Wu L."/>
            <person name="Ma J."/>
        </authorList>
    </citation>
    <scope>NUCLEOTIDE SEQUENCE [LARGE SCALE GENOMIC DNA]</scope>
    <source>
        <strain evidence="2">JCM 17494</strain>
    </source>
</reference>
<proteinExistence type="predicted"/>
<dbReference type="InterPro" id="IPR051200">
    <property type="entry name" value="Host-pathogen_enzymatic-act"/>
</dbReference>
<dbReference type="PANTHER" id="PTHR47197">
    <property type="entry name" value="PROTEIN NIRF"/>
    <property type="match status" value="1"/>
</dbReference>